<dbReference type="SMART" id="SM00564">
    <property type="entry name" value="PQQ"/>
    <property type="match status" value="3"/>
</dbReference>
<dbReference type="InterPro" id="IPR001680">
    <property type="entry name" value="WD40_rpt"/>
</dbReference>
<dbReference type="InterPro" id="IPR036322">
    <property type="entry name" value="WD40_repeat_dom_sf"/>
</dbReference>
<dbReference type="STRING" id="1122195.SAMN02745164_00234"/>
<organism evidence="1 2">
    <name type="scientific">Marinitoga hydrogenitolerans (strain DSM 16785 / JCM 12826 / AT1271)</name>
    <dbReference type="NCBI Taxonomy" id="1122195"/>
    <lineage>
        <taxon>Bacteria</taxon>
        <taxon>Thermotogati</taxon>
        <taxon>Thermotogota</taxon>
        <taxon>Thermotogae</taxon>
        <taxon>Petrotogales</taxon>
        <taxon>Petrotogaceae</taxon>
        <taxon>Marinitoga</taxon>
    </lineage>
</organism>
<keyword evidence="2" id="KW-1185">Reference proteome</keyword>
<dbReference type="SMART" id="SM00320">
    <property type="entry name" value="WD40"/>
    <property type="match status" value="3"/>
</dbReference>
<proteinExistence type="predicted"/>
<evidence type="ECO:0000313" key="1">
    <source>
        <dbReference type="EMBL" id="SHE33327.1"/>
    </source>
</evidence>
<dbReference type="AlphaFoldDB" id="A0A1M4SMX8"/>
<sequence length="617" mass="70125">MKKFFILVLLIFLFSYSFGALMKSVDGNTVKVEVIEIKDGNITVKLFNQIYTVQESNVLYISFDEKTTSDYGVIIDDKIFSGKLTSYASTTANIQMNIGEFILNDVSKLKFVNFANPNVPNIKWFREEQPQNFEISLGDNYTEIKGNIFEAKENQLFLNIPILGQGVLNLNVIKSISYPRYEFKEPYILKLFNGYTFKYVNFLKKVNDYYFFDLGYGTLSLFNSSIFGFSGGMENPKTKYTYFILKNGMKFFGDITGSDDSNLEVSSIFGDHKISKDSILTYAKIPEGNVMLVLSKDEILYGDYSKENRKISFNPYNNGKIDMILVNTNKEKESLVSTLTENWNLKTNIINKSLALSSYNLMAYGNDKMVIIVSAVNNKGFDNYSHDAKITALTFDDDNQLLYSGDEKGVLNVYNLINKKIDYMFDFKSKITYLISKNKVLYVALQNGELYTITGTESKLLANLKDEITKISVNDRAIYISTKDGTISKIDKFNGDIIWNVNFEATITDILLLKNDKYLIASQFNGKILILNIENGNILTSFQSFEGVYNVSPSLLKNYFIISGKNGKVEIWNSVNLNKLSTFNLGTDIIYALVDSTGDIIFLLSNNSIISMKLFEY</sequence>
<dbReference type="EMBL" id="FQUI01000002">
    <property type="protein sequence ID" value="SHE33327.1"/>
    <property type="molecule type" value="Genomic_DNA"/>
</dbReference>
<accession>A0A1M4SMX8</accession>
<reference evidence="1" key="1">
    <citation type="submission" date="2016-11" db="EMBL/GenBank/DDBJ databases">
        <authorList>
            <person name="Varghese N."/>
            <person name="Submissions S."/>
        </authorList>
    </citation>
    <scope>NUCLEOTIDE SEQUENCE [LARGE SCALE GENOMIC DNA]</scope>
    <source>
        <strain evidence="1">DSM 16785</strain>
    </source>
</reference>
<dbReference type="PANTHER" id="PTHR13743">
    <property type="entry name" value="BEIGE/BEACH-RELATED"/>
    <property type="match status" value="1"/>
</dbReference>
<dbReference type="RefSeq" id="WP_072862565.1">
    <property type="nucleotide sequence ID" value="NZ_FQUI01000002.1"/>
</dbReference>
<gene>
    <name evidence="1" type="ORF">SAMN02745164_00234</name>
</gene>
<dbReference type="SUPFAM" id="SSF50978">
    <property type="entry name" value="WD40 repeat-like"/>
    <property type="match status" value="1"/>
</dbReference>
<dbReference type="Proteomes" id="UP000184334">
    <property type="component" value="Unassembled WGS sequence"/>
</dbReference>
<evidence type="ECO:0000313" key="2">
    <source>
        <dbReference type="Proteomes" id="UP000184334"/>
    </source>
</evidence>
<dbReference type="InterPro" id="IPR015943">
    <property type="entry name" value="WD40/YVTN_repeat-like_dom_sf"/>
</dbReference>
<comment type="caution">
    <text evidence="1">The sequence shown here is derived from an EMBL/GenBank/DDBJ whole genome shotgun (WGS) entry which is preliminary data.</text>
</comment>
<dbReference type="OrthoDB" id="39220at2"/>
<name>A0A1M4SMX8_MARH1</name>
<dbReference type="Gene3D" id="2.130.10.10">
    <property type="entry name" value="YVTN repeat-like/Quinoprotein amine dehydrogenase"/>
    <property type="match status" value="2"/>
</dbReference>
<protein>
    <submittedName>
        <fullName evidence="1">Uncharacterized protein</fullName>
    </submittedName>
</protein>
<dbReference type="InterPro" id="IPR018391">
    <property type="entry name" value="PQQ_b-propeller_rpt"/>
</dbReference>
<dbReference type="InterPro" id="IPR050865">
    <property type="entry name" value="BEACH_Domain"/>
</dbReference>